<keyword evidence="3" id="KW-0479">Metal-binding</keyword>
<gene>
    <name evidence="8" type="ORF">H7R52_04440</name>
</gene>
<organism evidence="8 9">
    <name type="scientific">Weissella confusa</name>
    <name type="common">Lactobacillus confusus</name>
    <dbReference type="NCBI Taxonomy" id="1583"/>
    <lineage>
        <taxon>Bacteria</taxon>
        <taxon>Bacillati</taxon>
        <taxon>Bacillota</taxon>
        <taxon>Bacilli</taxon>
        <taxon>Lactobacillales</taxon>
        <taxon>Lactobacillaceae</taxon>
        <taxon>Weissella</taxon>
    </lineage>
</organism>
<dbReference type="EMBL" id="JACSZT010000003">
    <property type="protein sequence ID" value="MBC6498373.1"/>
    <property type="molecule type" value="Genomic_DNA"/>
</dbReference>
<comment type="similarity">
    <text evidence="6">Belongs to the DyP-type peroxidase family.</text>
</comment>
<evidence type="ECO:0000256" key="2">
    <source>
        <dbReference type="ARBA" id="ARBA00022559"/>
    </source>
</evidence>
<accession>A0A923NGK1</accession>
<dbReference type="PANTHER" id="PTHR30521:SF0">
    <property type="entry name" value="DYP-TYPE PEROXIDASE FAMILY PROTEIN"/>
    <property type="match status" value="1"/>
</dbReference>
<evidence type="ECO:0000313" key="9">
    <source>
        <dbReference type="Proteomes" id="UP000650485"/>
    </source>
</evidence>
<dbReference type="PANTHER" id="PTHR30521">
    <property type="entry name" value="DEFERROCHELATASE/PEROXIDASE"/>
    <property type="match status" value="1"/>
</dbReference>
<dbReference type="GO" id="GO:0004601">
    <property type="term" value="F:peroxidase activity"/>
    <property type="evidence" value="ECO:0007669"/>
    <property type="project" value="UniProtKB-KW"/>
</dbReference>
<dbReference type="InterPro" id="IPR011008">
    <property type="entry name" value="Dimeric_a/b-barrel"/>
</dbReference>
<protein>
    <submittedName>
        <fullName evidence="8">Dyp-type peroxidase</fullName>
    </submittedName>
</protein>
<evidence type="ECO:0000256" key="5">
    <source>
        <dbReference type="ARBA" id="ARBA00023004"/>
    </source>
</evidence>
<dbReference type="Proteomes" id="UP000650485">
    <property type="component" value="Unassembled WGS sequence"/>
</dbReference>
<keyword evidence="5" id="KW-0408">Iron</keyword>
<dbReference type="GO" id="GO:0046872">
    <property type="term" value="F:metal ion binding"/>
    <property type="evidence" value="ECO:0007669"/>
    <property type="project" value="UniProtKB-KW"/>
</dbReference>
<keyword evidence="2 8" id="KW-0575">Peroxidase</keyword>
<dbReference type="GO" id="GO:0005829">
    <property type="term" value="C:cytosol"/>
    <property type="evidence" value="ECO:0007669"/>
    <property type="project" value="TreeGrafter"/>
</dbReference>
<keyword evidence="4" id="KW-0560">Oxidoreductase</keyword>
<comment type="cofactor">
    <cofactor evidence="1">
        <name>heme b</name>
        <dbReference type="ChEBI" id="CHEBI:60344"/>
    </cofactor>
</comment>
<reference evidence="8" key="1">
    <citation type="submission" date="2020-08" db="EMBL/GenBank/DDBJ databases">
        <title>Complete genome sequence of Weissella confusa strain FS54 provides insights into metabolic potential.</title>
        <authorList>
            <person name="Fhoula I."/>
            <person name="Najjari A."/>
            <person name="Lekired A."/>
            <person name="Bessrour-Aouam N."/>
            <person name="Jaballah S."/>
            <person name="Klibi N."/>
            <person name="Ouzari H.-I."/>
        </authorList>
    </citation>
    <scope>NUCLEOTIDE SEQUENCE</scope>
    <source>
        <strain evidence="8">FS54</strain>
    </source>
</reference>
<feature type="domain" description="Dyp-type peroxidase C-terminal" evidence="7">
    <location>
        <begin position="35"/>
        <end position="81"/>
    </location>
</feature>
<dbReference type="GO" id="GO:0020037">
    <property type="term" value="F:heme binding"/>
    <property type="evidence" value="ECO:0007669"/>
    <property type="project" value="InterPro"/>
</dbReference>
<evidence type="ECO:0000256" key="3">
    <source>
        <dbReference type="ARBA" id="ARBA00022723"/>
    </source>
</evidence>
<evidence type="ECO:0000256" key="1">
    <source>
        <dbReference type="ARBA" id="ARBA00001970"/>
    </source>
</evidence>
<dbReference type="InterPro" id="IPR048328">
    <property type="entry name" value="Dyp_perox_C"/>
</dbReference>
<evidence type="ECO:0000313" key="8">
    <source>
        <dbReference type="EMBL" id="MBC6498373.1"/>
    </source>
</evidence>
<evidence type="ECO:0000256" key="4">
    <source>
        <dbReference type="ARBA" id="ARBA00023002"/>
    </source>
</evidence>
<sequence>MNVPFSEPALNKTGTYFDVTTVIDETKGFRNFEGRAIIGFIDGTEVPSAADSAEVAVVGDEDPEFVNGSYAFAQKWLHDMDF</sequence>
<dbReference type="Pfam" id="PF20628">
    <property type="entry name" value="Dyp_perox_C"/>
    <property type="match status" value="1"/>
</dbReference>
<dbReference type="InterPro" id="IPR006314">
    <property type="entry name" value="Dyp_peroxidase"/>
</dbReference>
<proteinExistence type="inferred from homology"/>
<evidence type="ECO:0000256" key="6">
    <source>
        <dbReference type="ARBA" id="ARBA00025737"/>
    </source>
</evidence>
<dbReference type="SUPFAM" id="SSF54909">
    <property type="entry name" value="Dimeric alpha+beta barrel"/>
    <property type="match status" value="1"/>
</dbReference>
<dbReference type="AlphaFoldDB" id="A0A923NGK1"/>
<name>A0A923NGK1_WEICO</name>
<evidence type="ECO:0000259" key="7">
    <source>
        <dbReference type="Pfam" id="PF20628"/>
    </source>
</evidence>
<comment type="caution">
    <text evidence="8">The sequence shown here is derived from an EMBL/GenBank/DDBJ whole genome shotgun (WGS) entry which is preliminary data.</text>
</comment>